<proteinExistence type="predicted"/>
<dbReference type="STRING" id="1233.SAMN05216387_104131"/>
<dbReference type="RefSeq" id="WP_090828360.1">
    <property type="nucleotide sequence ID" value="NZ_FOBH01000004.1"/>
</dbReference>
<accession>A0A1H7LQ29</accession>
<reference evidence="2 3" key="1">
    <citation type="submission" date="2016-10" db="EMBL/GenBank/DDBJ databases">
        <authorList>
            <person name="de Groot N.N."/>
        </authorList>
    </citation>
    <scope>NUCLEOTIDE SEQUENCE [LARGE SCALE GENOMIC DNA]</scope>
    <source>
        <strain evidence="2 3">Nv1</strain>
    </source>
</reference>
<keyword evidence="3" id="KW-1185">Reference proteome</keyword>
<dbReference type="OrthoDB" id="9096701at2"/>
<keyword evidence="1" id="KW-1133">Transmembrane helix</keyword>
<dbReference type="EMBL" id="FOBH01000004">
    <property type="protein sequence ID" value="SEL01064.1"/>
    <property type="molecule type" value="Genomic_DNA"/>
</dbReference>
<evidence type="ECO:0000256" key="1">
    <source>
        <dbReference type="SAM" id="Phobius"/>
    </source>
</evidence>
<feature type="transmembrane region" description="Helical" evidence="1">
    <location>
        <begin position="26"/>
        <end position="43"/>
    </location>
</feature>
<dbReference type="Gene3D" id="3.30.70.60">
    <property type="match status" value="1"/>
</dbReference>
<evidence type="ECO:0000313" key="3">
    <source>
        <dbReference type="Proteomes" id="UP000198620"/>
    </source>
</evidence>
<dbReference type="AlphaFoldDB" id="A0A1H7LQ29"/>
<gene>
    <name evidence="2" type="ORF">SAMN05216387_104131</name>
</gene>
<dbReference type="InterPro" id="IPR014717">
    <property type="entry name" value="Transl_elong_EF1B/ribsomal_bS6"/>
</dbReference>
<keyword evidence="1" id="KW-0812">Transmembrane</keyword>
<protein>
    <submittedName>
        <fullName evidence="2">Uncharacterized protein</fullName>
    </submittedName>
</protein>
<evidence type="ECO:0000313" key="2">
    <source>
        <dbReference type="EMBL" id="SEL01064.1"/>
    </source>
</evidence>
<dbReference type="Proteomes" id="UP000198620">
    <property type="component" value="Unassembled WGS sequence"/>
</dbReference>
<name>A0A1H7LQ29_9PROT</name>
<keyword evidence="1" id="KW-0472">Membrane</keyword>
<sequence>MGLSRLSDMILRIRWQAEQLGTPGKIGLGLLVFSIVFFVAAVLPRQAESSALMVEAETMQARLRAEPAPEGEKATRKIPRTQGLKVFYAFFPNTDSTPFWIAEVVQAAAKNGVEINGTEYRMDREKEVKLARYEMILPVRGQYPHVRGFVADTLRAVPALALVDVAIKRESVQSELLEANLKFNLYLSEGKK</sequence>
<organism evidence="2 3">
    <name type="scientific">Nitrosovibrio tenuis</name>
    <dbReference type="NCBI Taxonomy" id="1233"/>
    <lineage>
        <taxon>Bacteria</taxon>
        <taxon>Pseudomonadati</taxon>
        <taxon>Pseudomonadota</taxon>
        <taxon>Betaproteobacteria</taxon>
        <taxon>Nitrosomonadales</taxon>
        <taxon>Nitrosomonadaceae</taxon>
        <taxon>Nitrosovibrio</taxon>
    </lineage>
</organism>